<sequence>MDVRLIISASRNLVLTFLLKDKDISEIKVEKRGEKRLSGSIFKGRVKRFARSLDGVFVDIGIDKEAYLPLKSYEGFSEEEENCPAPDEGSEILVQMKREPMENKGAKLTCRISLPGKFLVYLPTTNRIFISSKIEDDSKRNYFKELFEKHLDKDGVIVRTSAEFATEEKLLQELQRLRKVWEDIKRKAASIKQGMVYEELPAYMQLVRDYWSDISEIVVDDRELWSELLVQLEEHSPELISKVRYVKNISVFFKKYGLDKALTKLFARYVWLKSGGYIIIEETEAMTVIDVNSGAGCGETLEENALKTNIEAAHEIVRQIKLRGIGGIVIIDFIDMKDKRNKNLLVDKVKELFADEGSNVHVYGITQLGLLELTRKKETPSVTRLLSIDCPFCKGKGYIKSPEVVLYEIEKEINYFKGRYLEIKVNPALKDKVESLLEKSNMKQWVSVKEECDAPLDYYEMFLTG</sequence>
<dbReference type="Pfam" id="PF10150">
    <property type="entry name" value="RNase_E_G"/>
    <property type="match status" value="1"/>
</dbReference>
<keyword evidence="5" id="KW-0694">RNA-binding</keyword>
<proteinExistence type="predicted"/>
<evidence type="ECO:0000256" key="4">
    <source>
        <dbReference type="ARBA" id="ARBA00022842"/>
    </source>
</evidence>
<keyword evidence="8" id="KW-1185">Reference proteome</keyword>
<dbReference type="PANTHER" id="PTHR30001:SF0">
    <property type="entry name" value="RIBONUCLEASE G"/>
    <property type="match status" value="1"/>
</dbReference>
<dbReference type="GO" id="GO:0046872">
    <property type="term" value="F:metal ion binding"/>
    <property type="evidence" value="ECO:0007669"/>
    <property type="project" value="UniProtKB-KW"/>
</dbReference>
<evidence type="ECO:0000259" key="6">
    <source>
        <dbReference type="PROSITE" id="PS50126"/>
    </source>
</evidence>
<dbReference type="InterPro" id="IPR012340">
    <property type="entry name" value="NA-bd_OB-fold"/>
</dbReference>
<keyword evidence="4" id="KW-0460">Magnesium</keyword>
<dbReference type="CDD" id="cd04453">
    <property type="entry name" value="S1_RNase_E"/>
    <property type="match status" value="1"/>
</dbReference>
<evidence type="ECO:0000256" key="3">
    <source>
        <dbReference type="ARBA" id="ARBA00022801"/>
    </source>
</evidence>
<organism evidence="7 8">
    <name type="scientific">Hydrogenivirga caldilitoris</name>
    <dbReference type="NCBI Taxonomy" id="246264"/>
    <lineage>
        <taxon>Bacteria</taxon>
        <taxon>Pseudomonadati</taxon>
        <taxon>Aquificota</taxon>
        <taxon>Aquificia</taxon>
        <taxon>Aquificales</taxon>
        <taxon>Aquificaceae</taxon>
        <taxon>Hydrogenivirga</taxon>
    </lineage>
</organism>
<keyword evidence="3" id="KW-0378">Hydrolase</keyword>
<evidence type="ECO:0000313" key="7">
    <source>
        <dbReference type="EMBL" id="RLJ70660.1"/>
    </source>
</evidence>
<dbReference type="GO" id="GO:0006364">
    <property type="term" value="P:rRNA processing"/>
    <property type="evidence" value="ECO:0007669"/>
    <property type="project" value="TreeGrafter"/>
</dbReference>
<dbReference type="PROSITE" id="PS50126">
    <property type="entry name" value="S1"/>
    <property type="match status" value="1"/>
</dbReference>
<evidence type="ECO:0000256" key="1">
    <source>
        <dbReference type="ARBA" id="ARBA00001946"/>
    </source>
</evidence>
<dbReference type="Gene3D" id="2.40.50.140">
    <property type="entry name" value="Nucleic acid-binding proteins"/>
    <property type="match status" value="1"/>
</dbReference>
<evidence type="ECO:0000256" key="2">
    <source>
        <dbReference type="ARBA" id="ARBA00022723"/>
    </source>
</evidence>
<dbReference type="SUPFAM" id="SSF50249">
    <property type="entry name" value="Nucleic acid-binding proteins"/>
    <property type="match status" value="1"/>
</dbReference>
<dbReference type="OrthoDB" id="9804278at2"/>
<dbReference type="GO" id="GO:0004540">
    <property type="term" value="F:RNA nuclease activity"/>
    <property type="evidence" value="ECO:0007669"/>
    <property type="project" value="InterPro"/>
</dbReference>
<dbReference type="InterPro" id="IPR003029">
    <property type="entry name" value="S1_domain"/>
</dbReference>
<dbReference type="NCBIfam" id="TIGR00757">
    <property type="entry name" value="RNaseEG"/>
    <property type="match status" value="1"/>
</dbReference>
<dbReference type="RefSeq" id="WP_121010686.1">
    <property type="nucleotide sequence ID" value="NZ_RCCJ01000001.1"/>
</dbReference>
<evidence type="ECO:0000313" key="8">
    <source>
        <dbReference type="Proteomes" id="UP000267841"/>
    </source>
</evidence>
<dbReference type="AlphaFoldDB" id="A0A497XR53"/>
<reference evidence="7 8" key="1">
    <citation type="submission" date="2018-10" db="EMBL/GenBank/DDBJ databases">
        <title>Genomic Encyclopedia of Archaeal and Bacterial Type Strains, Phase II (KMG-II): from individual species to whole genera.</title>
        <authorList>
            <person name="Goeker M."/>
        </authorList>
    </citation>
    <scope>NUCLEOTIDE SEQUENCE [LARGE SCALE GENOMIC DNA]</scope>
    <source>
        <strain evidence="7 8">DSM 16510</strain>
    </source>
</reference>
<name>A0A497XR53_9AQUI</name>
<protein>
    <submittedName>
        <fullName evidence="7">Ribonuclease G</fullName>
    </submittedName>
</protein>
<dbReference type="InterPro" id="IPR019307">
    <property type="entry name" value="RNA-bd_AU-1/RNase_E/G"/>
</dbReference>
<dbReference type="GO" id="GO:0005737">
    <property type="term" value="C:cytoplasm"/>
    <property type="evidence" value="ECO:0007669"/>
    <property type="project" value="TreeGrafter"/>
</dbReference>
<feature type="domain" description="S1 motif" evidence="6">
    <location>
        <begin position="39"/>
        <end position="111"/>
    </location>
</feature>
<dbReference type="EMBL" id="RCCJ01000001">
    <property type="protein sequence ID" value="RLJ70660.1"/>
    <property type="molecule type" value="Genomic_DNA"/>
</dbReference>
<gene>
    <name evidence="7" type="ORF">BCF55_0941</name>
</gene>
<dbReference type="GO" id="GO:0003723">
    <property type="term" value="F:RNA binding"/>
    <property type="evidence" value="ECO:0007669"/>
    <property type="project" value="UniProtKB-KW"/>
</dbReference>
<dbReference type="GO" id="GO:0016787">
    <property type="term" value="F:hydrolase activity"/>
    <property type="evidence" value="ECO:0007669"/>
    <property type="project" value="UniProtKB-KW"/>
</dbReference>
<dbReference type="PANTHER" id="PTHR30001">
    <property type="entry name" value="RIBONUCLEASE"/>
    <property type="match status" value="1"/>
</dbReference>
<evidence type="ECO:0000256" key="5">
    <source>
        <dbReference type="ARBA" id="ARBA00022884"/>
    </source>
</evidence>
<comment type="caution">
    <text evidence="7">The sequence shown here is derived from an EMBL/GenBank/DDBJ whole genome shotgun (WGS) entry which is preliminary data.</text>
</comment>
<dbReference type="InterPro" id="IPR004659">
    <property type="entry name" value="RNase_E/G"/>
</dbReference>
<dbReference type="Proteomes" id="UP000267841">
    <property type="component" value="Unassembled WGS sequence"/>
</dbReference>
<accession>A0A497XR53</accession>
<comment type="cofactor">
    <cofactor evidence="1">
        <name>Mg(2+)</name>
        <dbReference type="ChEBI" id="CHEBI:18420"/>
    </cofactor>
</comment>
<keyword evidence="2" id="KW-0479">Metal-binding</keyword>